<comment type="similarity">
    <text evidence="1 5">Belongs to the universal ribosomal protein uL29 family.</text>
</comment>
<dbReference type="InterPro" id="IPR001854">
    <property type="entry name" value="Ribosomal_uL29"/>
</dbReference>
<dbReference type="Proteomes" id="UP000230208">
    <property type="component" value="Unassembled WGS sequence"/>
</dbReference>
<name>A0A2H0R678_9BACT</name>
<dbReference type="GO" id="GO:1990904">
    <property type="term" value="C:ribonucleoprotein complex"/>
    <property type="evidence" value="ECO:0007669"/>
    <property type="project" value="UniProtKB-KW"/>
</dbReference>
<proteinExistence type="inferred from homology"/>
<dbReference type="Pfam" id="PF00831">
    <property type="entry name" value="Ribosomal_L29"/>
    <property type="match status" value="1"/>
</dbReference>
<dbReference type="SUPFAM" id="SSF46561">
    <property type="entry name" value="Ribosomal protein L29 (L29p)"/>
    <property type="match status" value="1"/>
</dbReference>
<dbReference type="GO" id="GO:0005840">
    <property type="term" value="C:ribosome"/>
    <property type="evidence" value="ECO:0007669"/>
    <property type="project" value="UniProtKB-KW"/>
</dbReference>
<evidence type="ECO:0000313" key="7">
    <source>
        <dbReference type="Proteomes" id="UP000230208"/>
    </source>
</evidence>
<keyword evidence="3 5" id="KW-0687">Ribonucleoprotein</keyword>
<dbReference type="Gene3D" id="1.10.287.310">
    <property type="match status" value="1"/>
</dbReference>
<accession>A0A2H0R678</accession>
<evidence type="ECO:0000256" key="3">
    <source>
        <dbReference type="ARBA" id="ARBA00023274"/>
    </source>
</evidence>
<evidence type="ECO:0000256" key="5">
    <source>
        <dbReference type="HAMAP-Rule" id="MF_00374"/>
    </source>
</evidence>
<evidence type="ECO:0000256" key="4">
    <source>
        <dbReference type="ARBA" id="ARBA00035204"/>
    </source>
</evidence>
<sequence length="61" mass="7308">MKHKEIKNKTREELVNMFKNEKTKLSKLKFELNENKLKDASQIKKTKKDIARIMTALNNFK</sequence>
<dbReference type="InterPro" id="IPR036049">
    <property type="entry name" value="Ribosomal_uL29_sf"/>
</dbReference>
<dbReference type="GO" id="GO:0003735">
    <property type="term" value="F:structural constituent of ribosome"/>
    <property type="evidence" value="ECO:0007669"/>
    <property type="project" value="InterPro"/>
</dbReference>
<comment type="caution">
    <text evidence="6">The sequence shown here is derived from an EMBL/GenBank/DDBJ whole genome shotgun (WGS) entry which is preliminary data.</text>
</comment>
<protein>
    <recommendedName>
        <fullName evidence="4 5">Large ribosomal subunit protein uL29</fullName>
    </recommendedName>
</protein>
<dbReference type="AlphaFoldDB" id="A0A2H0R678"/>
<dbReference type="NCBIfam" id="TIGR00012">
    <property type="entry name" value="L29"/>
    <property type="match status" value="1"/>
</dbReference>
<evidence type="ECO:0000313" key="6">
    <source>
        <dbReference type="EMBL" id="PIR42031.1"/>
    </source>
</evidence>
<evidence type="ECO:0000256" key="1">
    <source>
        <dbReference type="ARBA" id="ARBA00009254"/>
    </source>
</evidence>
<keyword evidence="2 5" id="KW-0689">Ribosomal protein</keyword>
<reference evidence="6 7" key="1">
    <citation type="submission" date="2017-09" db="EMBL/GenBank/DDBJ databases">
        <title>Depth-based differentiation of microbial function through sediment-hosted aquifers and enrichment of novel symbionts in the deep terrestrial subsurface.</title>
        <authorList>
            <person name="Probst A.J."/>
            <person name="Ladd B."/>
            <person name="Jarett J.K."/>
            <person name="Geller-Mcgrath D.E."/>
            <person name="Sieber C.M."/>
            <person name="Emerson J.B."/>
            <person name="Anantharaman K."/>
            <person name="Thomas B.C."/>
            <person name="Malmstrom R."/>
            <person name="Stieglmeier M."/>
            <person name="Klingl A."/>
            <person name="Woyke T."/>
            <person name="Ryan C.M."/>
            <person name="Banfield J.F."/>
        </authorList>
    </citation>
    <scope>NUCLEOTIDE SEQUENCE [LARGE SCALE GENOMIC DNA]</scope>
    <source>
        <strain evidence="6">CG10_big_fil_rev_8_21_14_0_10_37_15</strain>
    </source>
</reference>
<organism evidence="6 7">
    <name type="scientific">Candidatus Yanofskybacteria bacterium CG10_big_fil_rev_8_21_14_0_10_37_15</name>
    <dbReference type="NCBI Taxonomy" id="1975097"/>
    <lineage>
        <taxon>Bacteria</taxon>
        <taxon>Candidatus Yanofskyibacteriota</taxon>
    </lineage>
</organism>
<evidence type="ECO:0000256" key="2">
    <source>
        <dbReference type="ARBA" id="ARBA00022980"/>
    </source>
</evidence>
<dbReference type="HAMAP" id="MF_00374">
    <property type="entry name" value="Ribosomal_uL29"/>
    <property type="match status" value="1"/>
</dbReference>
<gene>
    <name evidence="5 6" type="primary">rpmC</name>
    <name evidence="6" type="ORF">COV30_00460</name>
</gene>
<dbReference type="GO" id="GO:0006412">
    <property type="term" value="P:translation"/>
    <property type="evidence" value="ECO:0007669"/>
    <property type="project" value="UniProtKB-UniRule"/>
</dbReference>
<dbReference type="EMBL" id="PCXP01000007">
    <property type="protein sequence ID" value="PIR42031.1"/>
    <property type="molecule type" value="Genomic_DNA"/>
</dbReference>